<evidence type="ECO:0000313" key="2">
    <source>
        <dbReference type="Proteomes" id="UP000702544"/>
    </source>
</evidence>
<dbReference type="InterPro" id="IPR008964">
    <property type="entry name" value="Invasin/intimin_cell_adhesion"/>
</dbReference>
<dbReference type="AlphaFoldDB" id="A0AAE5CC79"/>
<dbReference type="Proteomes" id="UP000702544">
    <property type="component" value="Unassembled WGS sequence"/>
</dbReference>
<evidence type="ECO:0008006" key="3">
    <source>
        <dbReference type="Google" id="ProtNLM"/>
    </source>
</evidence>
<name>A0AAE5CC79_9BACT</name>
<proteinExistence type="predicted"/>
<dbReference type="SUPFAM" id="SSF49373">
    <property type="entry name" value="Invasin/intimin cell-adhesion fragments"/>
    <property type="match status" value="1"/>
</dbReference>
<comment type="caution">
    <text evidence="1">The sequence shown here is derived from an EMBL/GenBank/DDBJ whole genome shotgun (WGS) entry which is preliminary data.</text>
</comment>
<accession>A0AAE5CC79</accession>
<dbReference type="EMBL" id="JAACAK010000148">
    <property type="protein sequence ID" value="NIR76802.1"/>
    <property type="molecule type" value="Genomic_DNA"/>
</dbReference>
<protein>
    <recommendedName>
        <fullName evidence="3">Big-1 domain-containing protein</fullName>
    </recommendedName>
</protein>
<evidence type="ECO:0000313" key="1">
    <source>
        <dbReference type="EMBL" id="NIR76802.1"/>
    </source>
</evidence>
<reference evidence="1 2" key="1">
    <citation type="submission" date="2020-01" db="EMBL/GenBank/DDBJ databases">
        <title>Genomes assembled from Gulf of Kutch pelagic sediment metagenomes.</title>
        <authorList>
            <person name="Chandrashekar M."/>
            <person name="Mahajan M.S."/>
            <person name="Dave K.J."/>
            <person name="Vatsa P."/>
            <person name="Nathani N.M."/>
        </authorList>
    </citation>
    <scope>NUCLEOTIDE SEQUENCE [LARGE SCALE GENOMIC DNA]</scope>
    <source>
        <strain evidence="1">KS3-K002</strain>
    </source>
</reference>
<dbReference type="Gene3D" id="2.60.40.1120">
    <property type="entry name" value="Carboxypeptidase-like, regulatory domain"/>
    <property type="match status" value="1"/>
</dbReference>
<sequence>MGLAVALLVACGDAGESITEASSVTFSSLQVSAGADQLAPPETPLSDSVVASVTDGASNPVEGVLVNFEVVDGPGAGTFATPSLTTDANGRVYNELTTGTRAWTSRMESGEDSAYTARLVASKGGRAEEIATFTFAVAAGPPAELTFDEAQSQGGQIHPLSLKAGDAFNPLRDLADLDDTNFGRDEWGNPVTPGTISTLSTEWYYFHPSIAGPTRQGTGWDAGPVDLHRDGWHPFDTTGATDPTNLPDSMDVSGSVEFQISGVTPGPGGIVDLTIFMPVCWSADGANYVTVAWTQGC</sequence>
<organism evidence="1 2">
    <name type="scientific">Candidatus Kutchimonas denitrificans</name>
    <dbReference type="NCBI Taxonomy" id="3056748"/>
    <lineage>
        <taxon>Bacteria</taxon>
        <taxon>Pseudomonadati</taxon>
        <taxon>Gemmatimonadota</taxon>
        <taxon>Gemmatimonadia</taxon>
        <taxon>Candidatus Palauibacterales</taxon>
        <taxon>Candidatus Palauibacteraceae</taxon>
        <taxon>Candidatus Kutchimonas</taxon>
    </lineage>
</organism>
<gene>
    <name evidence="1" type="ORF">GWO12_17130</name>
</gene>